<dbReference type="EMBL" id="JBHSCX010000007">
    <property type="protein sequence ID" value="MFC4362589.1"/>
    <property type="molecule type" value="Genomic_DNA"/>
</dbReference>
<dbReference type="InterPro" id="IPR046149">
    <property type="entry name" value="DUF6151"/>
</dbReference>
<dbReference type="Gene3D" id="2.170.150.70">
    <property type="match status" value="1"/>
</dbReference>
<evidence type="ECO:0000313" key="2">
    <source>
        <dbReference type="Proteomes" id="UP001595840"/>
    </source>
</evidence>
<proteinExistence type="predicted"/>
<dbReference type="RefSeq" id="WP_290265457.1">
    <property type="nucleotide sequence ID" value="NZ_JAUFQG010000006.1"/>
</dbReference>
<protein>
    <submittedName>
        <fullName evidence="1">DUF6151 family protein</fullName>
    </submittedName>
</protein>
<accession>A0ABV8V6B5</accession>
<organism evidence="1 2">
    <name type="scientific">Simiduia curdlanivorans</name>
    <dbReference type="NCBI Taxonomy" id="1492769"/>
    <lineage>
        <taxon>Bacteria</taxon>
        <taxon>Pseudomonadati</taxon>
        <taxon>Pseudomonadota</taxon>
        <taxon>Gammaproteobacteria</taxon>
        <taxon>Cellvibrionales</taxon>
        <taxon>Cellvibrionaceae</taxon>
        <taxon>Simiduia</taxon>
    </lineage>
</organism>
<reference evidence="2" key="1">
    <citation type="journal article" date="2019" name="Int. J. Syst. Evol. Microbiol.">
        <title>The Global Catalogue of Microorganisms (GCM) 10K type strain sequencing project: providing services to taxonomists for standard genome sequencing and annotation.</title>
        <authorList>
            <consortium name="The Broad Institute Genomics Platform"/>
            <consortium name="The Broad Institute Genome Sequencing Center for Infectious Disease"/>
            <person name="Wu L."/>
            <person name="Ma J."/>
        </authorList>
    </citation>
    <scope>NUCLEOTIDE SEQUENCE [LARGE SCALE GENOMIC DNA]</scope>
    <source>
        <strain evidence="2">CECT 8570</strain>
    </source>
</reference>
<sequence length="192" mass="21325">MAHLVELKCLCGGVRGKVEVISGSFFHVHCLCIDCQHFAVYLNNEANILDVHGGTELFQTYPAHLKITEGKDKIGCVQLSPKGLYRWHTKCCNMPIANTMRSPNVPFVGLSVKLMSFSSNQEKLNTLGPVTVKAFGKYAKGDKPADTHAKFPISGLPKILAFMLRGMLRKMNRPHPFFNDKIPIAEIDLISL</sequence>
<comment type="caution">
    <text evidence="1">The sequence shown here is derived from an EMBL/GenBank/DDBJ whole genome shotgun (WGS) entry which is preliminary data.</text>
</comment>
<keyword evidence="2" id="KW-1185">Reference proteome</keyword>
<gene>
    <name evidence="1" type="ORF">ACFOX3_09750</name>
</gene>
<dbReference type="Proteomes" id="UP001595840">
    <property type="component" value="Unassembled WGS sequence"/>
</dbReference>
<evidence type="ECO:0000313" key="1">
    <source>
        <dbReference type="EMBL" id="MFC4362589.1"/>
    </source>
</evidence>
<dbReference type="Pfam" id="PF19648">
    <property type="entry name" value="DUF6151"/>
    <property type="match status" value="1"/>
</dbReference>
<name>A0ABV8V6B5_9GAMM</name>